<feature type="domain" description="YknX-like C-terminal permuted SH3-like" evidence="6">
    <location>
        <begin position="328"/>
        <end position="393"/>
    </location>
</feature>
<dbReference type="InterPro" id="IPR058637">
    <property type="entry name" value="YknX-like_C"/>
</dbReference>
<evidence type="ECO:0000259" key="5">
    <source>
        <dbReference type="Pfam" id="PF25973"/>
    </source>
</evidence>
<sequence>MNYESGVMAERGQPITVGLGEDPAELEASERRSKRRLFLIAALVVLGLAIAAFFAMRGSGTTTPAGDDDAQAPTVTVVTPGKTTVEGQITATGTLAARRDMPVGVVGEGGRVVSVPVDAGDWVRQGQVLASIDQSVQSQQVQSAAANVQVAQADAKLAQANLDRALQLVERGFVSAADVDRLTATRDAANARVRVAQAQLGELRARNARLNVLAPASGYVLERNVETGQTVSAGSPPLFRIARGGEMELRARLNEDSLAAISVGTTAQIRPVGTDKLFTGQVWQVSPTIDQQDRQGTARIALAYAPGLRPGGFATATIASGTVVAPILPESAVLSDREGAYVLIVNGENKAERRPVTTGTVTRKGIVITEGLTGSERVVLRAGGFLTEGETVKAQLAKRD</sequence>
<feature type="domain" description="CusB-like beta-barrel" evidence="4">
    <location>
        <begin position="250"/>
        <end position="320"/>
    </location>
</feature>
<comment type="similarity">
    <text evidence="1">Belongs to the membrane fusion protein (MFP) (TC 8.A.1) family.</text>
</comment>
<keyword evidence="3" id="KW-0812">Transmembrane</keyword>
<evidence type="ECO:0000256" key="2">
    <source>
        <dbReference type="SAM" id="Coils"/>
    </source>
</evidence>
<evidence type="ECO:0000256" key="1">
    <source>
        <dbReference type="ARBA" id="ARBA00009477"/>
    </source>
</evidence>
<feature type="coiled-coil region" evidence="2">
    <location>
        <begin position="148"/>
        <end position="206"/>
    </location>
</feature>
<dbReference type="InterPro" id="IPR058792">
    <property type="entry name" value="Beta-barrel_RND_2"/>
</dbReference>
<accession>A0ABS7JUC5</accession>
<proteinExistence type="inferred from homology"/>
<dbReference type="SUPFAM" id="SSF111369">
    <property type="entry name" value="HlyD-like secretion proteins"/>
    <property type="match status" value="1"/>
</dbReference>
<protein>
    <submittedName>
        <fullName evidence="7">Efflux RND transporter periplasmic adaptor subunit</fullName>
    </submittedName>
</protein>
<keyword evidence="8" id="KW-1185">Reference proteome</keyword>
<evidence type="ECO:0000313" key="8">
    <source>
        <dbReference type="Proteomes" id="UP000782554"/>
    </source>
</evidence>
<dbReference type="PANTHER" id="PTHR30469">
    <property type="entry name" value="MULTIDRUG RESISTANCE PROTEIN MDTA"/>
    <property type="match status" value="1"/>
</dbReference>
<dbReference type="PANTHER" id="PTHR30469:SF15">
    <property type="entry name" value="HLYD FAMILY OF SECRETION PROTEINS"/>
    <property type="match status" value="1"/>
</dbReference>
<dbReference type="RefSeq" id="WP_221602174.1">
    <property type="nucleotide sequence ID" value="NZ_JAIGNU010000001.1"/>
</dbReference>
<dbReference type="Pfam" id="PF25973">
    <property type="entry name" value="BSH_CzcB"/>
    <property type="match status" value="1"/>
</dbReference>
<dbReference type="Gene3D" id="2.40.30.170">
    <property type="match status" value="1"/>
</dbReference>
<dbReference type="Pfam" id="PF25954">
    <property type="entry name" value="Beta-barrel_RND_2"/>
    <property type="match status" value="1"/>
</dbReference>
<name>A0ABS7JUC5_9SPHN</name>
<keyword evidence="2" id="KW-0175">Coiled coil</keyword>
<evidence type="ECO:0000259" key="6">
    <source>
        <dbReference type="Pfam" id="PF25989"/>
    </source>
</evidence>
<dbReference type="Pfam" id="PF25989">
    <property type="entry name" value="YknX_C"/>
    <property type="match status" value="1"/>
</dbReference>
<comment type="caution">
    <text evidence="7">The sequence shown here is derived from an EMBL/GenBank/DDBJ whole genome shotgun (WGS) entry which is preliminary data.</text>
</comment>
<dbReference type="Gene3D" id="2.40.420.20">
    <property type="match status" value="1"/>
</dbReference>
<keyword evidence="3" id="KW-1133">Transmembrane helix</keyword>
<evidence type="ECO:0000256" key="3">
    <source>
        <dbReference type="SAM" id="Phobius"/>
    </source>
</evidence>
<feature type="transmembrane region" description="Helical" evidence="3">
    <location>
        <begin position="37"/>
        <end position="56"/>
    </location>
</feature>
<evidence type="ECO:0000259" key="4">
    <source>
        <dbReference type="Pfam" id="PF25954"/>
    </source>
</evidence>
<evidence type="ECO:0000313" key="7">
    <source>
        <dbReference type="EMBL" id="MBX7501186.1"/>
    </source>
</evidence>
<organism evidence="7 8">
    <name type="scientific">Qipengyuania mesophila</name>
    <dbReference type="NCBI Taxonomy" id="2867246"/>
    <lineage>
        <taxon>Bacteria</taxon>
        <taxon>Pseudomonadati</taxon>
        <taxon>Pseudomonadota</taxon>
        <taxon>Alphaproteobacteria</taxon>
        <taxon>Sphingomonadales</taxon>
        <taxon>Erythrobacteraceae</taxon>
        <taxon>Qipengyuania</taxon>
    </lineage>
</organism>
<dbReference type="InterPro" id="IPR006143">
    <property type="entry name" value="RND_pump_MFP"/>
</dbReference>
<dbReference type="InterPro" id="IPR058647">
    <property type="entry name" value="BSH_CzcB-like"/>
</dbReference>
<dbReference type="NCBIfam" id="TIGR01730">
    <property type="entry name" value="RND_mfp"/>
    <property type="match status" value="1"/>
</dbReference>
<gene>
    <name evidence="7" type="ORF">K3181_07015</name>
</gene>
<reference evidence="7 8" key="1">
    <citation type="submission" date="2021-08" db="EMBL/GenBank/DDBJ databases">
        <title>Comparative Genomics Analysis of the Genus Qipengyuania Reveals Extensive Genetic Diversity and Metabolic Versatility, Including the Description of Fifteen Novel Species.</title>
        <authorList>
            <person name="Liu Y."/>
        </authorList>
    </citation>
    <scope>NUCLEOTIDE SEQUENCE [LARGE SCALE GENOMIC DNA]</scope>
    <source>
        <strain evidence="7 8">YG27</strain>
    </source>
</reference>
<dbReference type="Proteomes" id="UP000782554">
    <property type="component" value="Unassembled WGS sequence"/>
</dbReference>
<dbReference type="Gene3D" id="2.40.50.100">
    <property type="match status" value="1"/>
</dbReference>
<keyword evidence="3" id="KW-0472">Membrane</keyword>
<dbReference type="Gene3D" id="1.10.287.470">
    <property type="entry name" value="Helix hairpin bin"/>
    <property type="match status" value="1"/>
</dbReference>
<feature type="domain" description="CzcB-like barrel-sandwich hybrid" evidence="5">
    <location>
        <begin position="109"/>
        <end position="242"/>
    </location>
</feature>
<dbReference type="EMBL" id="JAIGNU010000001">
    <property type="protein sequence ID" value="MBX7501186.1"/>
    <property type="molecule type" value="Genomic_DNA"/>
</dbReference>